<dbReference type="RefSeq" id="WP_018596627.1">
    <property type="nucleotide sequence ID" value="NZ_CABLBP010000031.1"/>
</dbReference>
<dbReference type="GeneID" id="75053842"/>
<dbReference type="AlphaFoldDB" id="A0A7G5N1D8"/>
<dbReference type="EMBL" id="CP039126">
    <property type="protein sequence ID" value="QMW80681.1"/>
    <property type="molecule type" value="Genomic_DNA"/>
</dbReference>
<dbReference type="Proteomes" id="UP000515789">
    <property type="component" value="Chromosome"/>
</dbReference>
<gene>
    <name evidence="1" type="ORF">E5259_25590</name>
</gene>
<reference evidence="1 2" key="1">
    <citation type="submission" date="2019-04" db="EMBL/GenBank/DDBJ databases">
        <authorList>
            <person name="Schori C."/>
            <person name="Ahrens C."/>
        </authorList>
    </citation>
    <scope>NUCLEOTIDE SEQUENCE [LARGE SCALE GENOMIC DNA]</scope>
    <source>
        <strain evidence="1 2">DSM 2950</strain>
    </source>
</reference>
<protein>
    <submittedName>
        <fullName evidence="1">Uncharacterized protein</fullName>
    </submittedName>
</protein>
<accession>A0A7G5N1D8</accession>
<proteinExistence type="predicted"/>
<evidence type="ECO:0000313" key="2">
    <source>
        <dbReference type="Proteomes" id="UP000515789"/>
    </source>
</evidence>
<name>A0A7G5N1D8_9FIRM</name>
<evidence type="ECO:0000313" key="1">
    <source>
        <dbReference type="EMBL" id="QMW80681.1"/>
    </source>
</evidence>
<organism evidence="1 2">
    <name type="scientific">Blautia producta</name>
    <dbReference type="NCBI Taxonomy" id="33035"/>
    <lineage>
        <taxon>Bacteria</taxon>
        <taxon>Bacillati</taxon>
        <taxon>Bacillota</taxon>
        <taxon>Clostridia</taxon>
        <taxon>Lachnospirales</taxon>
        <taxon>Lachnospiraceae</taxon>
        <taxon>Blautia</taxon>
    </lineage>
</organism>
<sequence>MAKIPVKIDEDIMEFIKTDATQNYRSVAGQVNAVLDLCRQAGGYMELLRLMQRAEIVTEQTATRAETRGRKRTRPQKIDWSGLRGGCECAVILYNIDDDKALIVKTDDFFNDTNWIVEQLRLGRFSRLDVQADYSDKCCKFAVLSGFGTTVGEVRHNCEASEFYDGIYDCTASAKISKDSQPQATELPETDHSIPTVTDVLSIDWDTMHHQQTLRKYLTICKNPEVREIAEAYIDEQFAPEDEIEPETVFAEDAAVIMDRFCRKYRK</sequence>